<dbReference type="InterPro" id="IPR036374">
    <property type="entry name" value="OxRdtase_Mopterin-bd_sf"/>
</dbReference>
<keyword evidence="1" id="KW-0812">Transmembrane</keyword>
<evidence type="ECO:0000313" key="3">
    <source>
        <dbReference type="EMBL" id="GAA1520604.1"/>
    </source>
</evidence>
<accession>A0ABN2AL26</accession>
<feature type="transmembrane region" description="Helical" evidence="1">
    <location>
        <begin position="27"/>
        <end position="47"/>
    </location>
</feature>
<dbReference type="Proteomes" id="UP001500842">
    <property type="component" value="Unassembled WGS sequence"/>
</dbReference>
<dbReference type="InterPro" id="IPR000572">
    <property type="entry name" value="OxRdtase_Mopterin-bd_dom"/>
</dbReference>
<organism evidence="3 4">
    <name type="scientific">Nocardioides humi</name>
    <dbReference type="NCBI Taxonomy" id="449461"/>
    <lineage>
        <taxon>Bacteria</taxon>
        <taxon>Bacillati</taxon>
        <taxon>Actinomycetota</taxon>
        <taxon>Actinomycetes</taxon>
        <taxon>Propionibacteriales</taxon>
        <taxon>Nocardioidaceae</taxon>
        <taxon>Nocardioides</taxon>
    </lineage>
</organism>
<feature type="transmembrane region" description="Helical" evidence="1">
    <location>
        <begin position="67"/>
        <end position="91"/>
    </location>
</feature>
<reference evidence="3 4" key="1">
    <citation type="journal article" date="2019" name="Int. J. Syst. Evol. Microbiol.">
        <title>The Global Catalogue of Microorganisms (GCM) 10K type strain sequencing project: providing services to taxonomists for standard genome sequencing and annotation.</title>
        <authorList>
            <consortium name="The Broad Institute Genomics Platform"/>
            <consortium name="The Broad Institute Genome Sequencing Center for Infectious Disease"/>
            <person name="Wu L."/>
            <person name="Ma J."/>
        </authorList>
    </citation>
    <scope>NUCLEOTIDE SEQUENCE [LARGE SCALE GENOMIC DNA]</scope>
    <source>
        <strain evidence="3 4">JCM 14942</strain>
    </source>
</reference>
<dbReference type="CDD" id="cd00321">
    <property type="entry name" value="SO_family_Moco"/>
    <property type="match status" value="1"/>
</dbReference>
<name>A0ABN2AL26_9ACTN</name>
<evidence type="ECO:0000256" key="1">
    <source>
        <dbReference type="SAM" id="Phobius"/>
    </source>
</evidence>
<proteinExistence type="predicted"/>
<evidence type="ECO:0000259" key="2">
    <source>
        <dbReference type="Pfam" id="PF00174"/>
    </source>
</evidence>
<keyword evidence="1" id="KW-0472">Membrane</keyword>
<sequence length="384" mass="41128">MTLRFPREADFTSRLHDIAVTARVGRWLGLCFALAFVTGLLSHYAQATYQPIPLPTRPVWGYRLTQAVHVLSGTAAVPLLLVKLWTVYPRLFHRSAASLRALVMSGLERASVALLVGAALFEITTGLVNVTQWYPWDFSFRRAHYAAGWVAIGALAVHVGIKLPLIRAALGRDLDGPGTRVGHGSPAAVDRRGLLRLTWLASALSAVAAAGGTMPGLDRLAVLSARRAGGPEGVPVNRTARAAGVVAAASDPGWTCEVRYGDRAVRLDRRDLLTLPQHTVELPIACVEGWSATGAWSGVPLRDLLHLVDAPAGAEVAFHSLQRRHGGRFSVLPAAFASDRLTLVALGLNGAPLSLDHGFPARLIAPNRPGVSQTKWLERIEVLG</sequence>
<protein>
    <submittedName>
        <fullName evidence="3">Molybdopterin-dependent oxidoreductase</fullName>
    </submittedName>
</protein>
<comment type="caution">
    <text evidence="3">The sequence shown here is derived from an EMBL/GenBank/DDBJ whole genome shotgun (WGS) entry which is preliminary data.</text>
</comment>
<dbReference type="SUPFAM" id="SSF56524">
    <property type="entry name" value="Oxidoreductase molybdopterin-binding domain"/>
    <property type="match status" value="1"/>
</dbReference>
<dbReference type="Gene3D" id="3.90.420.10">
    <property type="entry name" value="Oxidoreductase, molybdopterin-binding domain"/>
    <property type="match status" value="1"/>
</dbReference>
<dbReference type="EMBL" id="BAAAOR010000023">
    <property type="protein sequence ID" value="GAA1520604.1"/>
    <property type="molecule type" value="Genomic_DNA"/>
</dbReference>
<dbReference type="RefSeq" id="WP_141006887.1">
    <property type="nucleotide sequence ID" value="NZ_BAAAOR010000023.1"/>
</dbReference>
<evidence type="ECO:0000313" key="4">
    <source>
        <dbReference type="Proteomes" id="UP001500842"/>
    </source>
</evidence>
<feature type="domain" description="Oxidoreductase molybdopterin-binding" evidence="2">
    <location>
        <begin position="253"/>
        <end position="383"/>
    </location>
</feature>
<feature type="transmembrane region" description="Helical" evidence="1">
    <location>
        <begin position="112"/>
        <end position="134"/>
    </location>
</feature>
<feature type="transmembrane region" description="Helical" evidence="1">
    <location>
        <begin position="146"/>
        <end position="165"/>
    </location>
</feature>
<keyword evidence="4" id="KW-1185">Reference proteome</keyword>
<dbReference type="PANTHER" id="PTHR43032:SF2">
    <property type="entry name" value="BLL0505 PROTEIN"/>
    <property type="match status" value="1"/>
</dbReference>
<dbReference type="PANTHER" id="PTHR43032">
    <property type="entry name" value="PROTEIN-METHIONINE-SULFOXIDE REDUCTASE"/>
    <property type="match status" value="1"/>
</dbReference>
<dbReference type="InterPro" id="IPR008335">
    <property type="entry name" value="Mopterin_OxRdtase_euk"/>
</dbReference>
<dbReference type="Pfam" id="PF00174">
    <property type="entry name" value="Oxidored_molyb"/>
    <property type="match status" value="1"/>
</dbReference>
<dbReference type="PRINTS" id="PR00407">
    <property type="entry name" value="EUMOPTERIN"/>
</dbReference>
<gene>
    <name evidence="3" type="ORF">GCM10009788_25590</name>
</gene>
<keyword evidence="1" id="KW-1133">Transmembrane helix</keyword>